<dbReference type="InterPro" id="IPR052163">
    <property type="entry name" value="DGC-Regulatory_Protein"/>
</dbReference>
<comment type="caution">
    <text evidence="3">The sequence shown here is derived from an EMBL/GenBank/DDBJ whole genome shotgun (WGS) entry which is preliminary data.</text>
</comment>
<keyword evidence="1" id="KW-1133">Transmembrane helix</keyword>
<dbReference type="Proteomes" id="UP000564885">
    <property type="component" value="Unassembled WGS sequence"/>
</dbReference>
<feature type="domain" description="GGDEF" evidence="2">
    <location>
        <begin position="239"/>
        <end position="372"/>
    </location>
</feature>
<keyword evidence="4" id="KW-1185">Reference proteome</keyword>
<feature type="transmembrane region" description="Helical" evidence="1">
    <location>
        <begin position="97"/>
        <end position="118"/>
    </location>
</feature>
<dbReference type="Pfam" id="PF00990">
    <property type="entry name" value="GGDEF"/>
    <property type="match status" value="1"/>
</dbReference>
<dbReference type="CDD" id="cd01949">
    <property type="entry name" value="GGDEF"/>
    <property type="match status" value="1"/>
</dbReference>
<organism evidence="3 4">
    <name type="scientific">Enterovirga aerilata</name>
    <dbReference type="NCBI Taxonomy" id="2730920"/>
    <lineage>
        <taxon>Bacteria</taxon>
        <taxon>Pseudomonadati</taxon>
        <taxon>Pseudomonadota</taxon>
        <taxon>Alphaproteobacteria</taxon>
        <taxon>Hyphomicrobiales</taxon>
        <taxon>Methylobacteriaceae</taxon>
        <taxon>Enterovirga</taxon>
    </lineage>
</organism>
<evidence type="ECO:0000313" key="4">
    <source>
        <dbReference type="Proteomes" id="UP000564885"/>
    </source>
</evidence>
<sequence length="379" mass="40655">MQANAPRQGRQALSPEVRLELTAPLFDAMMPLALVSLSYAVVGGVVLYLGESRDSWLTALYLLGMAVSCVRIWIIFRFRARGAQRPIAPNEVQVWERIFGAGTMAFGSVLGLFTARTITLGTPLVHELVIALLFGFGAGLVARVSIRPWIALSGLALAATPPVLALVQTGTIEHMILAAVLATFALGGVETTAYIYRAVRDQVQLKHHLDGLARRDSLTGLANRLQFEEQLEDALARGQGVAVHFVDLDRFKPVNDMYGHVIGDALLRAAAARLEGLLRQGDLAVRLGGDEFVVLQVNCTSRDQAEFVAQRIVRALKMPFDIAGRDIHVSASVGVAVAPQDGTDPASLVGKADAALYRAKNRGRGTLAMAVVSESARAS</sequence>
<proteinExistence type="predicted"/>
<keyword evidence="1" id="KW-0472">Membrane</keyword>
<dbReference type="PROSITE" id="PS50887">
    <property type="entry name" value="GGDEF"/>
    <property type="match status" value="1"/>
</dbReference>
<gene>
    <name evidence="3" type="ORF">HJG44_13620</name>
</gene>
<dbReference type="AlphaFoldDB" id="A0A849I223"/>
<dbReference type="PANTHER" id="PTHR46663">
    <property type="entry name" value="DIGUANYLATE CYCLASE DGCT-RELATED"/>
    <property type="match status" value="1"/>
</dbReference>
<feature type="transmembrane region" description="Helical" evidence="1">
    <location>
        <begin position="56"/>
        <end position="76"/>
    </location>
</feature>
<feature type="transmembrane region" description="Helical" evidence="1">
    <location>
        <begin position="28"/>
        <end position="50"/>
    </location>
</feature>
<evidence type="ECO:0000256" key="1">
    <source>
        <dbReference type="SAM" id="Phobius"/>
    </source>
</evidence>
<dbReference type="Gene3D" id="3.30.70.270">
    <property type="match status" value="1"/>
</dbReference>
<protein>
    <submittedName>
        <fullName evidence="3">GGDEF domain-containing protein</fullName>
    </submittedName>
</protein>
<dbReference type="InterPro" id="IPR043128">
    <property type="entry name" value="Rev_trsase/Diguanyl_cyclase"/>
</dbReference>
<evidence type="ECO:0000313" key="3">
    <source>
        <dbReference type="EMBL" id="NNM73422.1"/>
    </source>
</evidence>
<dbReference type="RefSeq" id="WP_171218873.1">
    <property type="nucleotide sequence ID" value="NZ_JABEPP010000003.1"/>
</dbReference>
<keyword evidence="1" id="KW-0812">Transmembrane</keyword>
<dbReference type="SUPFAM" id="SSF55073">
    <property type="entry name" value="Nucleotide cyclase"/>
    <property type="match status" value="1"/>
</dbReference>
<dbReference type="InterPro" id="IPR000160">
    <property type="entry name" value="GGDEF_dom"/>
</dbReference>
<feature type="transmembrane region" description="Helical" evidence="1">
    <location>
        <begin position="124"/>
        <end position="142"/>
    </location>
</feature>
<name>A0A849I223_9HYPH</name>
<evidence type="ECO:0000259" key="2">
    <source>
        <dbReference type="PROSITE" id="PS50887"/>
    </source>
</evidence>
<reference evidence="3 4" key="1">
    <citation type="submission" date="2020-04" db="EMBL/GenBank/DDBJ databases">
        <title>Enterovirga sp. isolate from soil.</title>
        <authorList>
            <person name="Chea S."/>
            <person name="Kim D.-U."/>
        </authorList>
    </citation>
    <scope>NUCLEOTIDE SEQUENCE [LARGE SCALE GENOMIC DNA]</scope>
    <source>
        <strain evidence="3 4">DB1703</strain>
    </source>
</reference>
<dbReference type="SMART" id="SM00267">
    <property type="entry name" value="GGDEF"/>
    <property type="match status" value="1"/>
</dbReference>
<accession>A0A849I223</accession>
<dbReference type="EMBL" id="JABEPP010000003">
    <property type="protein sequence ID" value="NNM73422.1"/>
    <property type="molecule type" value="Genomic_DNA"/>
</dbReference>
<dbReference type="NCBIfam" id="TIGR00254">
    <property type="entry name" value="GGDEF"/>
    <property type="match status" value="1"/>
</dbReference>
<dbReference type="InterPro" id="IPR029787">
    <property type="entry name" value="Nucleotide_cyclase"/>
</dbReference>
<dbReference type="PANTHER" id="PTHR46663:SF2">
    <property type="entry name" value="GGDEF DOMAIN-CONTAINING PROTEIN"/>
    <property type="match status" value="1"/>
</dbReference>
<feature type="transmembrane region" description="Helical" evidence="1">
    <location>
        <begin position="149"/>
        <end position="169"/>
    </location>
</feature>
<feature type="transmembrane region" description="Helical" evidence="1">
    <location>
        <begin position="175"/>
        <end position="196"/>
    </location>
</feature>